<dbReference type="InterPro" id="IPR057942">
    <property type="entry name" value="TPR_TNPO3_IPO13_3rd"/>
</dbReference>
<dbReference type="SUPFAM" id="SSF48371">
    <property type="entry name" value="ARM repeat"/>
    <property type="match status" value="1"/>
</dbReference>
<organism evidence="6 7">
    <name type="scientific">Kwoniella shandongensis</name>
    <dbReference type="NCBI Taxonomy" id="1734106"/>
    <lineage>
        <taxon>Eukaryota</taxon>
        <taxon>Fungi</taxon>
        <taxon>Dikarya</taxon>
        <taxon>Basidiomycota</taxon>
        <taxon>Agaricomycotina</taxon>
        <taxon>Tremellomycetes</taxon>
        <taxon>Tremellales</taxon>
        <taxon>Cryptococcaceae</taxon>
        <taxon>Kwoniella</taxon>
    </lineage>
</organism>
<evidence type="ECO:0000256" key="4">
    <source>
        <dbReference type="ARBA" id="ARBA00022927"/>
    </source>
</evidence>
<evidence type="ECO:0000256" key="2">
    <source>
        <dbReference type="ARBA" id="ARBA00007991"/>
    </source>
</evidence>
<sequence>MDNLEDEDLVPPTNLSFPVLPPSDIQQVAQTILHLFDPSTSSNPGLAKHLQQELQQIQGRTEAWGLIAGLAGHDDPNVRFFGAHTAQVKISRDWESLPEELRPSLLPLLMNTLGTAISPANQQSYQSANAVVVRKLFGSLASLLLRLPFPYFLHPLLTVLQTIYSSAASATALPPSLPSSGYNTPGGFSVPGPSHSLAAFGSDGGEAEGRIRHKTRLLALEWCAICVEEIGRAGLSEQKRNALRRHIESDLSVVVSTITDAMNGDASTGQQERLKEAEAACKCAESWIDYGLGPDELNALLPALYNLLPLPAASSALVEVLSESLFKFGKGTKVLTEPLLAWVIGPAGQSLIGSADGETEPSEEIIGFAKLLTALVEHSSEWLVARIKQNDVQAFLGVILRLTGWQGIGSVEENVSELTLAIYPLLQEAIMDSDLFQAPHENSPDWAVAKQFFRELVQVTRRKVRWPGDGDEGGSLGGLDKEDREAFDTWRRDAGEVIVGAYYILRDEMLESLTQTAAQQIQAGAPWQDIEATLHCIRYSSEAVPLGEEKSLPVLFGEQVLGLLSQRPPRGKGEERLRLTVVCLIQAYEEWFKFHPAHLLPVLSYLVPSLTSSTTISRSAADALKALCDMCRKKLVEHIGAFSELHGKIGDLGAEEQSKVIQAITSVIQALQPGDAIGPVEGILNPIIDRINQAVSAVQQDPVNAQPVLIQSAAALTACFKGLAPSDDDMFDTADEEDDKEKEERVKIAREDQRMILLRTRVEGAVSGVVQVWNGDAEIADAISSLLKHATLSSSETLISLSPLPLLTLVCLACERAPSALWMSLASTLTLRINSPPSPLTKKKDKTPEEQQIAEREDLERWNIVADVASRLVVVAGNFLSGDGMSNNPDVAEGWFKFCSALASRFPGVLLRLPTPVVEAYMSLGLMGLVTQERFSLKSASEFFVAVLANTRYPSPVEPIADPLFAHFGPLILRALILSAGSEGPRSVIPNMAELLAGLIARISPSLMASWLQGVLMQDGFPDPRATIDAKKKLKEHILRSRTTRKMREALHEFALVARGLDGTTYGNATAI</sequence>
<dbReference type="GO" id="GO:0005737">
    <property type="term" value="C:cytoplasm"/>
    <property type="evidence" value="ECO:0007669"/>
    <property type="project" value="TreeGrafter"/>
</dbReference>
<dbReference type="KEGG" id="ksn:43587854"/>
<proteinExistence type="inferred from homology"/>
<reference evidence="6" key="1">
    <citation type="submission" date="2017-08" db="EMBL/GenBank/DDBJ databases">
        <authorList>
            <person name="Cuomo C."/>
            <person name="Billmyre B."/>
            <person name="Heitman J."/>
        </authorList>
    </citation>
    <scope>NUCLEOTIDE SEQUENCE</scope>
    <source>
        <strain evidence="6">CBS 12478</strain>
    </source>
</reference>
<accession>A0AAJ8LU25</accession>
<keyword evidence="7" id="KW-1185">Reference proteome</keyword>
<dbReference type="InterPro" id="IPR011989">
    <property type="entry name" value="ARM-like"/>
</dbReference>
<name>A0AAJ8LU25_9TREE</name>
<dbReference type="InterPro" id="IPR016024">
    <property type="entry name" value="ARM-type_fold"/>
</dbReference>
<dbReference type="GO" id="GO:0005634">
    <property type="term" value="C:nucleus"/>
    <property type="evidence" value="ECO:0007669"/>
    <property type="project" value="UniProtKB-SubCell"/>
</dbReference>
<dbReference type="AlphaFoldDB" id="A0AAJ8LU25"/>
<dbReference type="InterPro" id="IPR040520">
    <property type="entry name" value="Importin_rep_3"/>
</dbReference>
<dbReference type="EMBL" id="CP144064">
    <property type="protein sequence ID" value="WWD22779.1"/>
    <property type="molecule type" value="Genomic_DNA"/>
</dbReference>
<dbReference type="Proteomes" id="UP000322225">
    <property type="component" value="Chromosome 14"/>
</dbReference>
<keyword evidence="5" id="KW-0539">Nucleus</keyword>
<dbReference type="Pfam" id="PF24140">
    <property type="entry name" value="TPR_TNPO3_IPO13_3rd"/>
    <property type="match status" value="1"/>
</dbReference>
<dbReference type="RefSeq" id="XP_065824066.1">
    <property type="nucleotide sequence ID" value="XM_065967994.1"/>
</dbReference>
<dbReference type="Gene3D" id="1.25.10.10">
    <property type="entry name" value="Leucine-rich Repeat Variant"/>
    <property type="match status" value="1"/>
</dbReference>
<comment type="similarity">
    <text evidence="2">Belongs to the importin beta family.</text>
</comment>
<dbReference type="GO" id="GO:0006606">
    <property type="term" value="P:protein import into nucleus"/>
    <property type="evidence" value="ECO:0007669"/>
    <property type="project" value="TreeGrafter"/>
</dbReference>
<dbReference type="PANTHER" id="PTHR12363">
    <property type="entry name" value="TRANSPORTIN 3 AND IMPORTIN 13"/>
    <property type="match status" value="1"/>
</dbReference>
<keyword evidence="3" id="KW-0813">Transport</keyword>
<reference evidence="6" key="2">
    <citation type="submission" date="2024-01" db="EMBL/GenBank/DDBJ databases">
        <title>Comparative genomics of Cryptococcus and Kwoniella reveals pathogenesis evolution and contrasting modes of karyotype evolution via chromosome fusion or intercentromeric recombination.</title>
        <authorList>
            <person name="Coelho M.A."/>
            <person name="David-Palma M."/>
            <person name="Shea T."/>
            <person name="Bowers K."/>
            <person name="McGinley-Smith S."/>
            <person name="Mohammad A.W."/>
            <person name="Gnirke A."/>
            <person name="Yurkov A.M."/>
            <person name="Nowrousian M."/>
            <person name="Sun S."/>
            <person name="Cuomo C.A."/>
            <person name="Heitman J."/>
        </authorList>
    </citation>
    <scope>NUCLEOTIDE SEQUENCE</scope>
    <source>
        <strain evidence="6">CBS 12478</strain>
    </source>
</reference>
<evidence type="ECO:0000256" key="3">
    <source>
        <dbReference type="ARBA" id="ARBA00022448"/>
    </source>
</evidence>
<evidence type="ECO:0000256" key="5">
    <source>
        <dbReference type="ARBA" id="ARBA00023242"/>
    </source>
</evidence>
<dbReference type="Pfam" id="PF18806">
    <property type="entry name" value="Importin_rep_3"/>
    <property type="match status" value="1"/>
</dbReference>
<protein>
    <recommendedName>
        <fullName evidence="8">Importin N-terminal domain-containing protein</fullName>
    </recommendedName>
</protein>
<evidence type="ECO:0000256" key="1">
    <source>
        <dbReference type="ARBA" id="ARBA00004123"/>
    </source>
</evidence>
<gene>
    <name evidence="6" type="ORF">CI109_107272</name>
</gene>
<dbReference type="GeneID" id="43587854"/>
<evidence type="ECO:0008006" key="8">
    <source>
        <dbReference type="Google" id="ProtNLM"/>
    </source>
</evidence>
<evidence type="ECO:0000313" key="6">
    <source>
        <dbReference type="EMBL" id="WWD22779.1"/>
    </source>
</evidence>
<dbReference type="InterPro" id="IPR051345">
    <property type="entry name" value="Importin_beta-like_NTR"/>
</dbReference>
<evidence type="ECO:0000313" key="7">
    <source>
        <dbReference type="Proteomes" id="UP000322225"/>
    </source>
</evidence>
<keyword evidence="4" id="KW-0653">Protein transport</keyword>
<dbReference type="PANTHER" id="PTHR12363:SF33">
    <property type="entry name" value="IMPORTIN-13"/>
    <property type="match status" value="1"/>
</dbReference>
<comment type="subcellular location">
    <subcellularLocation>
        <location evidence="1">Nucleus</location>
    </subcellularLocation>
</comment>